<dbReference type="InterPro" id="IPR018499">
    <property type="entry name" value="Tetraspanin/Peripherin"/>
</dbReference>
<dbReference type="SUPFAM" id="SSF48652">
    <property type="entry name" value="Tetraspanin"/>
    <property type="match status" value="1"/>
</dbReference>
<dbReference type="CDD" id="cd03127">
    <property type="entry name" value="tetraspanin_LEL"/>
    <property type="match status" value="1"/>
</dbReference>
<evidence type="ECO:0000256" key="2">
    <source>
        <dbReference type="ARBA" id="ARBA00022692"/>
    </source>
</evidence>
<evidence type="ECO:0000313" key="7">
    <source>
        <dbReference type="EMBL" id="CAH0604380.1"/>
    </source>
</evidence>
<evidence type="ECO:0000256" key="3">
    <source>
        <dbReference type="ARBA" id="ARBA00022989"/>
    </source>
</evidence>
<feature type="transmembrane region" description="Helical" evidence="6">
    <location>
        <begin position="951"/>
        <end position="971"/>
    </location>
</feature>
<sequence length="1135" mass="126342">MPPKSTKSAKSNKSDSNKGNTKQSPTEPVSTSTANTYLASSETVVTPRNVNLSVFLSGTPPTQADYVLVVMFQGMTIIEKKWENDAEYKTERLPIDLKNQFDMRVAGSRPLILLLRTTTGKAAKDLDPLCHPDNRAGASVDLFPLVLGEEEVYTKVHFVLPTTGERFSDCTVEVRAMSPFSQPREYDLIPLMITMLSIHCLPQPKENTAYVSAIGLDGIQNPFIVNFFKSLSTDDASKVMWATESIGGHISDTAINIINDDKFIPADLDPQTGPNCRSFYWNAMKRVMVDPDKLRERLSSPFMIDVAGVPKVGKLEVRGRYMGLVDAKVLLEPGQRSVVVCTKLSGFNEDNLPENMGPLLDIPPTSAKPSARDTDLILDEQGHKAYVILRFDLADPLVFKLKVEELYKTIGFPIPQAPTFAETDETVVITPTDPIIDARQIRKEAGALAVHKELSGLACKGAVPMNQGIKRTAANRLLIKVREMLRSFPPGDCSYIEWQDTVTGQHATSRRAVTASFAPQPPPPRVPDKVAASRSRIAGDNRVAEILVKTHLGSEDSDPRMFLAMTLRCLEERNDSQARSYLMEALNLESRNRFLLWLLGALEFDQSPELAALGGAAFRIAVKGDYSDGTANAVGWAALHAFHHYQGNEYAAYVAAKKMRKAFSLPKEWKKLLSRWVDASGEEEIFWEPSVIQADNPMLIAAAFFLCLKCFKFAERLLQCVEQGCATRGCFHWTIKSGPDIFYIRAASFILRKQFESALDMTLVGVKSLGPSPILSQMRATCLTCIRNWDYECHRALVECEKAGAKVCPSLLYKSALFMFKVNPQEALQRAARAHKQAPSAFTALLIGRIQARLGEDWLAERWSSAAVKMEPLLADGWAMLCLLAMYDRNLPKARAMLRTARQAGPISPDIETELLKVMEMMSAVVLFGASGYLLYRLFLYRHFIGVNVEYPAILLLMMAIITCSIAWIGWRTAKSMHQIHVIITGILIILVVVIEFSCFVWAMVVWDNVEIDIKSTIMHYFEHSLANTDATAVDTIRWDRLQVKFECCGVTGPSDYTSKGQVPFSCCGQGPLDSMHKPYASDCAMLFQRGCGKPLHDYAREQLLMVAMTALVASILQKDFDAFSRRTPYDFLTG</sequence>
<evidence type="ECO:0000256" key="1">
    <source>
        <dbReference type="ARBA" id="ARBA00004141"/>
    </source>
</evidence>
<protein>
    <submittedName>
        <fullName evidence="7">Uncharacterized protein</fullName>
    </submittedName>
</protein>
<feature type="transmembrane region" description="Helical" evidence="6">
    <location>
        <begin position="921"/>
        <end position="939"/>
    </location>
</feature>
<feature type="transmembrane region" description="Helical" evidence="6">
    <location>
        <begin position="983"/>
        <end position="1007"/>
    </location>
</feature>
<evidence type="ECO:0000256" key="4">
    <source>
        <dbReference type="ARBA" id="ARBA00023136"/>
    </source>
</evidence>
<dbReference type="AlphaFoldDB" id="A0A9P0C1G5"/>
<dbReference type="SUPFAM" id="SSF48452">
    <property type="entry name" value="TPR-like"/>
    <property type="match status" value="1"/>
</dbReference>
<evidence type="ECO:0000313" key="8">
    <source>
        <dbReference type="Proteomes" id="UP001154114"/>
    </source>
</evidence>
<dbReference type="Proteomes" id="UP001154114">
    <property type="component" value="Chromosome 5"/>
</dbReference>
<dbReference type="EMBL" id="LR824008">
    <property type="protein sequence ID" value="CAH0604380.1"/>
    <property type="molecule type" value="Genomic_DNA"/>
</dbReference>
<dbReference type="GO" id="GO:0016020">
    <property type="term" value="C:membrane"/>
    <property type="evidence" value="ECO:0007669"/>
    <property type="project" value="UniProtKB-SubCell"/>
</dbReference>
<keyword evidence="2 6" id="KW-0812">Transmembrane</keyword>
<feature type="region of interest" description="Disordered" evidence="5">
    <location>
        <begin position="509"/>
        <end position="528"/>
    </location>
</feature>
<evidence type="ECO:0000256" key="5">
    <source>
        <dbReference type="SAM" id="MobiDB-lite"/>
    </source>
</evidence>
<keyword evidence="8" id="KW-1185">Reference proteome</keyword>
<dbReference type="InterPro" id="IPR008952">
    <property type="entry name" value="Tetraspanin_EC2_sf"/>
</dbReference>
<dbReference type="Gene3D" id="1.25.40.10">
    <property type="entry name" value="Tetratricopeptide repeat domain"/>
    <property type="match status" value="1"/>
</dbReference>
<gene>
    <name evidence="7" type="ORF">CINC_LOCUS10792</name>
</gene>
<dbReference type="Gene3D" id="1.10.1450.10">
    <property type="entry name" value="Tetraspanin"/>
    <property type="match status" value="1"/>
</dbReference>
<feature type="compositionally biased region" description="Polar residues" evidence="5">
    <location>
        <begin position="23"/>
        <end position="34"/>
    </location>
</feature>
<keyword evidence="4 6" id="KW-0472">Membrane</keyword>
<dbReference type="Pfam" id="PF00335">
    <property type="entry name" value="Tetraspanin"/>
    <property type="match status" value="1"/>
</dbReference>
<accession>A0A9P0C1G5</accession>
<feature type="compositionally biased region" description="Low complexity" evidence="5">
    <location>
        <begin position="1"/>
        <end position="11"/>
    </location>
</feature>
<keyword evidence="3 6" id="KW-1133">Transmembrane helix</keyword>
<comment type="subcellular location">
    <subcellularLocation>
        <location evidence="1">Membrane</location>
        <topology evidence="1">Multi-pass membrane protein</topology>
    </subcellularLocation>
</comment>
<dbReference type="OrthoDB" id="7391364at2759"/>
<evidence type="ECO:0000256" key="6">
    <source>
        <dbReference type="SAM" id="Phobius"/>
    </source>
</evidence>
<dbReference type="InterPro" id="IPR011990">
    <property type="entry name" value="TPR-like_helical_dom_sf"/>
</dbReference>
<organism evidence="7 8">
    <name type="scientific">Chrysodeixis includens</name>
    <name type="common">Soybean looper</name>
    <name type="synonym">Pseudoplusia includens</name>
    <dbReference type="NCBI Taxonomy" id="689277"/>
    <lineage>
        <taxon>Eukaryota</taxon>
        <taxon>Metazoa</taxon>
        <taxon>Ecdysozoa</taxon>
        <taxon>Arthropoda</taxon>
        <taxon>Hexapoda</taxon>
        <taxon>Insecta</taxon>
        <taxon>Pterygota</taxon>
        <taxon>Neoptera</taxon>
        <taxon>Endopterygota</taxon>
        <taxon>Lepidoptera</taxon>
        <taxon>Glossata</taxon>
        <taxon>Ditrysia</taxon>
        <taxon>Noctuoidea</taxon>
        <taxon>Noctuidae</taxon>
        <taxon>Plusiinae</taxon>
        <taxon>Chrysodeixis</taxon>
    </lineage>
</organism>
<proteinExistence type="predicted"/>
<name>A0A9P0C1G5_CHRIL</name>
<reference evidence="7" key="1">
    <citation type="submission" date="2021-12" db="EMBL/GenBank/DDBJ databases">
        <authorList>
            <person name="King R."/>
        </authorList>
    </citation>
    <scope>NUCLEOTIDE SEQUENCE</scope>
</reference>
<feature type="region of interest" description="Disordered" evidence="5">
    <location>
        <begin position="1"/>
        <end position="34"/>
    </location>
</feature>